<protein>
    <submittedName>
        <fullName evidence="1">Uncharacterized protein</fullName>
    </submittedName>
</protein>
<sequence>MSLIKDSDNNSSTIDDNDMFALSFANNSINLLDSNNNDDFIHQDFIMDLDTTTDNNNATIITPKVNFITGGFENHDVTTNFNKNEIEFKNENSNNNILSSSKGSYENIIDSYANVAQQNYRLWLSSF</sequence>
<name>A0A1X7R0L8_9SACH</name>
<dbReference type="Proteomes" id="UP000196158">
    <property type="component" value="Unassembled WGS sequence"/>
</dbReference>
<organism evidence="1 2">
    <name type="scientific">Maudiozyma saulgeensis</name>
    <dbReference type="NCBI Taxonomy" id="1789683"/>
    <lineage>
        <taxon>Eukaryota</taxon>
        <taxon>Fungi</taxon>
        <taxon>Dikarya</taxon>
        <taxon>Ascomycota</taxon>
        <taxon>Saccharomycotina</taxon>
        <taxon>Saccharomycetes</taxon>
        <taxon>Saccharomycetales</taxon>
        <taxon>Saccharomycetaceae</taxon>
        <taxon>Maudiozyma</taxon>
    </lineage>
</organism>
<accession>A0A1X7R0L8</accession>
<evidence type="ECO:0000313" key="1">
    <source>
        <dbReference type="EMBL" id="SMN19044.1"/>
    </source>
</evidence>
<gene>
    <name evidence="1" type="ORF">KASA_0P01837G</name>
</gene>
<dbReference type="AlphaFoldDB" id="A0A1X7R0L8"/>
<proteinExistence type="predicted"/>
<dbReference type="EMBL" id="FXLY01000003">
    <property type="protein sequence ID" value="SMN19044.1"/>
    <property type="molecule type" value="Genomic_DNA"/>
</dbReference>
<keyword evidence="2" id="KW-1185">Reference proteome</keyword>
<reference evidence="1 2" key="1">
    <citation type="submission" date="2017-04" db="EMBL/GenBank/DDBJ databases">
        <authorList>
            <person name="Afonso C.L."/>
            <person name="Miller P.J."/>
            <person name="Scott M.A."/>
            <person name="Spackman E."/>
            <person name="Goraichik I."/>
            <person name="Dimitrov K.M."/>
            <person name="Suarez D.L."/>
            <person name="Swayne D.E."/>
        </authorList>
    </citation>
    <scope>NUCLEOTIDE SEQUENCE [LARGE SCALE GENOMIC DNA]</scope>
</reference>
<evidence type="ECO:0000313" key="2">
    <source>
        <dbReference type="Proteomes" id="UP000196158"/>
    </source>
</evidence>